<sequence>MNIRLIPICDNDIAAYKKDMQEAFQKGAAHEFGELDVEILPEEDIDKSLSNKGSVAYKAVADEDIVGGAIVVINESTQHNHLDFLYVKHGVQSRGVGQEIWKAIEKHHPDTKVWETFTPYFEKRNIHFYINRCGFSAVEFFNPHHKDVTIPEDMVGGDYFFRFEKVMK</sequence>
<evidence type="ECO:0000259" key="1">
    <source>
        <dbReference type="PROSITE" id="PS51186"/>
    </source>
</evidence>
<dbReference type="InterPro" id="IPR000182">
    <property type="entry name" value="GNAT_dom"/>
</dbReference>
<dbReference type="CDD" id="cd04301">
    <property type="entry name" value="NAT_SF"/>
    <property type="match status" value="1"/>
</dbReference>
<feature type="domain" description="N-acetyltransferase" evidence="1">
    <location>
        <begin position="1"/>
        <end position="155"/>
    </location>
</feature>
<dbReference type="SUPFAM" id="SSF55729">
    <property type="entry name" value="Acyl-CoA N-acyltransferases (Nat)"/>
    <property type="match status" value="1"/>
</dbReference>
<dbReference type="Gene3D" id="3.40.630.30">
    <property type="match status" value="1"/>
</dbReference>
<accession>A0ABY7ACC7</accession>
<keyword evidence="3" id="KW-1185">Reference proteome</keyword>
<dbReference type="PROSITE" id="PS51186">
    <property type="entry name" value="GNAT"/>
    <property type="match status" value="1"/>
</dbReference>
<dbReference type="RefSeq" id="WP_268115464.1">
    <property type="nucleotide sequence ID" value="NZ_CP113524.1"/>
</dbReference>
<organism evidence="2 3">
    <name type="scientific">Lacrimispora xylanolytica</name>
    <dbReference type="NCBI Taxonomy" id="29375"/>
    <lineage>
        <taxon>Bacteria</taxon>
        <taxon>Bacillati</taxon>
        <taxon>Bacillota</taxon>
        <taxon>Clostridia</taxon>
        <taxon>Lachnospirales</taxon>
        <taxon>Lachnospiraceae</taxon>
        <taxon>Lacrimispora</taxon>
    </lineage>
</organism>
<proteinExistence type="predicted"/>
<dbReference type="Proteomes" id="UP001163115">
    <property type="component" value="Chromosome"/>
</dbReference>
<reference evidence="2" key="1">
    <citation type="submission" date="2022-11" db="EMBL/GenBank/DDBJ databases">
        <title>Lacrimispora xylanolytica sy1, complete genome.</title>
        <authorList>
            <person name="Choi S."/>
        </authorList>
    </citation>
    <scope>NUCLEOTIDE SEQUENCE</scope>
    <source>
        <strain evidence="2">Sy1</strain>
    </source>
</reference>
<dbReference type="EMBL" id="CP113524">
    <property type="protein sequence ID" value="WAJ24337.1"/>
    <property type="molecule type" value="Genomic_DNA"/>
</dbReference>
<dbReference type="Pfam" id="PF00583">
    <property type="entry name" value="Acetyltransf_1"/>
    <property type="match status" value="1"/>
</dbReference>
<evidence type="ECO:0000313" key="3">
    <source>
        <dbReference type="Proteomes" id="UP001163115"/>
    </source>
</evidence>
<dbReference type="InterPro" id="IPR016181">
    <property type="entry name" value="Acyl_CoA_acyltransferase"/>
</dbReference>
<gene>
    <name evidence="2" type="ORF">OW255_02105</name>
</gene>
<protein>
    <submittedName>
        <fullName evidence="2">GNAT family N-acetyltransferase</fullName>
    </submittedName>
</protein>
<name>A0ABY7ACC7_9FIRM</name>
<evidence type="ECO:0000313" key="2">
    <source>
        <dbReference type="EMBL" id="WAJ24337.1"/>
    </source>
</evidence>